<comment type="caution">
    <text evidence="5">The sequence shown here is derived from an EMBL/GenBank/DDBJ whole genome shotgun (WGS) entry which is preliminary data.</text>
</comment>
<gene>
    <name evidence="5" type="ORF">TorRG33x02_265870</name>
</gene>
<dbReference type="PANTHER" id="PTHR11260">
    <property type="entry name" value="GLUTATHIONE S-TRANSFERASE, GST, SUPERFAMILY, GST DOMAIN CONTAINING"/>
    <property type="match status" value="1"/>
</dbReference>
<name>A0A2P5D185_TREOI</name>
<dbReference type="CDD" id="cd03058">
    <property type="entry name" value="GST_N_Tau"/>
    <property type="match status" value="1"/>
</dbReference>
<dbReference type="InterPro" id="IPR045074">
    <property type="entry name" value="GST_C_Tau"/>
</dbReference>
<dbReference type="PANTHER" id="PTHR11260:SF622">
    <property type="entry name" value="GLUTATHIONE S-TRANSFERASE"/>
    <property type="match status" value="1"/>
</dbReference>
<protein>
    <recommendedName>
        <fullName evidence="1">glutathione transferase</fullName>
        <ecNumber evidence="1">2.5.1.18</ecNumber>
    </recommendedName>
</protein>
<dbReference type="InterPro" id="IPR036249">
    <property type="entry name" value="Thioredoxin-like_sf"/>
</dbReference>
<sequence>MHQYQLIFHRDRSLEIEGKQSEVVLIRTWASSYCKRVELALKLKGIPYEYVQEDLANKSELLLHHNPVHKKVPVLVHKGKAIVESLVILEYIDEHWNNSPILLPIDPYQRSKVSRKSLCQIALENFVVGSRNVVPLINTKEGTLSIIVSKGEAQEKAIEDMIELLRVFENGIKNDFPGKLPFDDQNLELLDIIVSTNACNYQAFNEAVAVVMSPEKTPTEFFLWVNAFKGHPLIKDTLPPHDKLVAKMKRKFFQSL</sequence>
<comment type="catalytic activity">
    <reaction evidence="3">
        <text>RX + glutathione = an S-substituted glutathione + a halide anion + H(+)</text>
        <dbReference type="Rhea" id="RHEA:16437"/>
        <dbReference type="ChEBI" id="CHEBI:15378"/>
        <dbReference type="ChEBI" id="CHEBI:16042"/>
        <dbReference type="ChEBI" id="CHEBI:17792"/>
        <dbReference type="ChEBI" id="CHEBI:57925"/>
        <dbReference type="ChEBI" id="CHEBI:90779"/>
        <dbReference type="EC" id="2.5.1.18"/>
    </reaction>
</comment>
<keyword evidence="6" id="KW-1185">Reference proteome</keyword>
<dbReference type="SFLD" id="SFLDS00019">
    <property type="entry name" value="Glutathione_Transferase_(cytos"/>
    <property type="match status" value="1"/>
</dbReference>
<dbReference type="InterPro" id="IPR045073">
    <property type="entry name" value="Omega/Tau-like"/>
</dbReference>
<dbReference type="STRING" id="63057.A0A2P5D185"/>
<dbReference type="InterPro" id="IPR040079">
    <property type="entry name" value="Glutathione_S-Trfase"/>
</dbReference>
<keyword evidence="2" id="KW-0808">Transferase</keyword>
<evidence type="ECO:0000313" key="5">
    <source>
        <dbReference type="EMBL" id="PON67059.1"/>
    </source>
</evidence>
<dbReference type="Proteomes" id="UP000237000">
    <property type="component" value="Unassembled WGS sequence"/>
</dbReference>
<dbReference type="SUPFAM" id="SSF47616">
    <property type="entry name" value="GST C-terminal domain-like"/>
    <property type="match status" value="1"/>
</dbReference>
<evidence type="ECO:0000313" key="6">
    <source>
        <dbReference type="Proteomes" id="UP000237000"/>
    </source>
</evidence>
<dbReference type="InterPro" id="IPR004045">
    <property type="entry name" value="Glutathione_S-Trfase_N"/>
</dbReference>
<dbReference type="EC" id="2.5.1.18" evidence="1"/>
<organism evidence="5 6">
    <name type="scientific">Trema orientale</name>
    <name type="common">Charcoal tree</name>
    <name type="synonym">Celtis orientalis</name>
    <dbReference type="NCBI Taxonomy" id="63057"/>
    <lineage>
        <taxon>Eukaryota</taxon>
        <taxon>Viridiplantae</taxon>
        <taxon>Streptophyta</taxon>
        <taxon>Embryophyta</taxon>
        <taxon>Tracheophyta</taxon>
        <taxon>Spermatophyta</taxon>
        <taxon>Magnoliopsida</taxon>
        <taxon>eudicotyledons</taxon>
        <taxon>Gunneridae</taxon>
        <taxon>Pentapetalae</taxon>
        <taxon>rosids</taxon>
        <taxon>fabids</taxon>
        <taxon>Rosales</taxon>
        <taxon>Cannabaceae</taxon>
        <taxon>Trema</taxon>
    </lineage>
</organism>
<dbReference type="InterPro" id="IPR036282">
    <property type="entry name" value="Glutathione-S-Trfase_C_sf"/>
</dbReference>
<dbReference type="EMBL" id="JXTC01000307">
    <property type="protein sequence ID" value="PON67059.1"/>
    <property type="molecule type" value="Genomic_DNA"/>
</dbReference>
<dbReference type="GO" id="GO:0005737">
    <property type="term" value="C:cytoplasm"/>
    <property type="evidence" value="ECO:0007669"/>
    <property type="project" value="TreeGrafter"/>
</dbReference>
<dbReference type="Pfam" id="PF02798">
    <property type="entry name" value="GST_N"/>
    <property type="match status" value="1"/>
</dbReference>
<proteinExistence type="predicted"/>
<feature type="domain" description="GST N-terminal" evidence="4">
    <location>
        <begin position="21"/>
        <end position="100"/>
    </location>
</feature>
<dbReference type="InParanoid" id="A0A2P5D185"/>
<dbReference type="Gene3D" id="3.40.30.10">
    <property type="entry name" value="Glutaredoxin"/>
    <property type="match status" value="1"/>
</dbReference>
<accession>A0A2P5D185</accession>
<evidence type="ECO:0000256" key="2">
    <source>
        <dbReference type="ARBA" id="ARBA00022679"/>
    </source>
</evidence>
<dbReference type="Gene3D" id="1.20.1050.10">
    <property type="match status" value="1"/>
</dbReference>
<dbReference type="GO" id="GO:0006749">
    <property type="term" value="P:glutathione metabolic process"/>
    <property type="evidence" value="ECO:0007669"/>
    <property type="project" value="InterPro"/>
</dbReference>
<dbReference type="CDD" id="cd03185">
    <property type="entry name" value="GST_C_Tau"/>
    <property type="match status" value="1"/>
</dbReference>
<reference evidence="6" key="1">
    <citation type="submission" date="2016-06" db="EMBL/GenBank/DDBJ databases">
        <title>Parallel loss of symbiosis genes in relatives of nitrogen-fixing non-legume Parasponia.</title>
        <authorList>
            <person name="Van Velzen R."/>
            <person name="Holmer R."/>
            <person name="Bu F."/>
            <person name="Rutten L."/>
            <person name="Van Zeijl A."/>
            <person name="Liu W."/>
            <person name="Santuari L."/>
            <person name="Cao Q."/>
            <person name="Sharma T."/>
            <person name="Shen D."/>
            <person name="Roswanjaya Y."/>
            <person name="Wardhani T."/>
            <person name="Kalhor M.S."/>
            <person name="Jansen J."/>
            <person name="Van den Hoogen J."/>
            <person name="Gungor B."/>
            <person name="Hartog M."/>
            <person name="Hontelez J."/>
            <person name="Verver J."/>
            <person name="Yang W.-C."/>
            <person name="Schijlen E."/>
            <person name="Repin R."/>
            <person name="Schilthuizen M."/>
            <person name="Schranz E."/>
            <person name="Heidstra R."/>
            <person name="Miyata K."/>
            <person name="Fedorova E."/>
            <person name="Kohlen W."/>
            <person name="Bisseling T."/>
            <person name="Smit S."/>
            <person name="Geurts R."/>
        </authorList>
    </citation>
    <scope>NUCLEOTIDE SEQUENCE [LARGE SCALE GENOMIC DNA]</scope>
    <source>
        <strain evidence="6">cv. RG33-2</strain>
    </source>
</reference>
<dbReference type="AlphaFoldDB" id="A0A2P5D185"/>
<dbReference type="PROSITE" id="PS50404">
    <property type="entry name" value="GST_NTER"/>
    <property type="match status" value="1"/>
</dbReference>
<dbReference type="FunCoup" id="A0A2P5D185">
    <property type="interactions" value="119"/>
</dbReference>
<evidence type="ECO:0000259" key="4">
    <source>
        <dbReference type="PROSITE" id="PS50404"/>
    </source>
</evidence>
<dbReference type="OrthoDB" id="4951845at2759"/>
<evidence type="ECO:0000256" key="3">
    <source>
        <dbReference type="ARBA" id="ARBA00047960"/>
    </source>
</evidence>
<dbReference type="SFLD" id="SFLDG00358">
    <property type="entry name" value="Main_(cytGST)"/>
    <property type="match status" value="1"/>
</dbReference>
<dbReference type="SUPFAM" id="SSF52833">
    <property type="entry name" value="Thioredoxin-like"/>
    <property type="match status" value="1"/>
</dbReference>
<dbReference type="FunFam" id="3.40.30.10:FF:000014">
    <property type="entry name" value="Tau class glutathione S-transferase"/>
    <property type="match status" value="1"/>
</dbReference>
<evidence type="ECO:0000256" key="1">
    <source>
        <dbReference type="ARBA" id="ARBA00012452"/>
    </source>
</evidence>
<dbReference type="GO" id="GO:0004364">
    <property type="term" value="F:glutathione transferase activity"/>
    <property type="evidence" value="ECO:0007669"/>
    <property type="project" value="UniProtKB-EC"/>
</dbReference>